<dbReference type="WBParaSite" id="Minc3s00209g07608">
    <property type="protein sequence ID" value="Minc3s00209g07608"/>
    <property type="gene ID" value="Minc3s00209g07608"/>
</dbReference>
<organism evidence="2 3">
    <name type="scientific">Meloidogyne incognita</name>
    <name type="common">Southern root-knot nematode worm</name>
    <name type="synonym">Oxyuris incognita</name>
    <dbReference type="NCBI Taxonomy" id="6306"/>
    <lineage>
        <taxon>Eukaryota</taxon>
        <taxon>Metazoa</taxon>
        <taxon>Ecdysozoa</taxon>
        <taxon>Nematoda</taxon>
        <taxon>Chromadorea</taxon>
        <taxon>Rhabditida</taxon>
        <taxon>Tylenchina</taxon>
        <taxon>Tylenchomorpha</taxon>
        <taxon>Tylenchoidea</taxon>
        <taxon>Meloidogynidae</taxon>
        <taxon>Meloidogyninae</taxon>
        <taxon>Meloidogyne</taxon>
        <taxon>Meloidogyne incognita group</taxon>
    </lineage>
</organism>
<dbReference type="Proteomes" id="UP000887563">
    <property type="component" value="Unplaced"/>
</dbReference>
<evidence type="ECO:0000313" key="3">
    <source>
        <dbReference type="WBParaSite" id="Minc3s00209g07608"/>
    </source>
</evidence>
<keyword evidence="1" id="KW-0472">Membrane</keyword>
<proteinExistence type="predicted"/>
<feature type="transmembrane region" description="Helical" evidence="1">
    <location>
        <begin position="6"/>
        <end position="25"/>
    </location>
</feature>
<keyword evidence="1" id="KW-1133">Transmembrane helix</keyword>
<accession>A0A914L1G8</accession>
<keyword evidence="1" id="KW-0812">Transmembrane</keyword>
<evidence type="ECO:0000256" key="1">
    <source>
        <dbReference type="SAM" id="Phobius"/>
    </source>
</evidence>
<name>A0A914L1G8_MELIC</name>
<reference evidence="3" key="1">
    <citation type="submission" date="2022-11" db="UniProtKB">
        <authorList>
            <consortium name="WormBaseParasite"/>
        </authorList>
    </citation>
    <scope>IDENTIFICATION</scope>
</reference>
<dbReference type="AlphaFoldDB" id="A0A914L1G8"/>
<protein>
    <submittedName>
        <fullName evidence="3">Candidate secreted effector</fullName>
    </submittedName>
</protein>
<keyword evidence="2" id="KW-1185">Reference proteome</keyword>
<evidence type="ECO:0000313" key="2">
    <source>
        <dbReference type="Proteomes" id="UP000887563"/>
    </source>
</evidence>
<feature type="transmembrane region" description="Helical" evidence="1">
    <location>
        <begin position="32"/>
        <end position="55"/>
    </location>
</feature>
<sequence>MDIFLSFFFFVMFNFIFFHFFIIMFSRSMHTANFVIIFSRKYSIFIVLFFSIPIYRDAIFSIRLLK</sequence>